<protein>
    <recommendedName>
        <fullName evidence="4">Spo0E like sporulation regulatory protein</fullName>
    </recommendedName>
</protein>
<feature type="coiled-coil region" evidence="1">
    <location>
        <begin position="4"/>
        <end position="31"/>
    </location>
</feature>
<sequence>MCGMNWYREAMERADDNIDRLNELLTMMEQRYKLSPNADPSILAGLHADIVEIYRELMWRKNALQTQNPGK</sequence>
<organism evidence="2 3">
    <name type="scientific">Sporomusa acidovorans (strain ATCC 49682 / DSM 3132 / Mol)</name>
    <dbReference type="NCBI Taxonomy" id="1123286"/>
    <lineage>
        <taxon>Bacteria</taxon>
        <taxon>Bacillati</taxon>
        <taxon>Bacillota</taxon>
        <taxon>Negativicutes</taxon>
        <taxon>Selenomonadales</taxon>
        <taxon>Sporomusaceae</taxon>
        <taxon>Sporomusa</taxon>
    </lineage>
</organism>
<dbReference type="EMBL" id="CP155571">
    <property type="protein sequence ID" value="XFO75399.1"/>
    <property type="molecule type" value="Genomic_DNA"/>
</dbReference>
<evidence type="ECO:0000313" key="2">
    <source>
        <dbReference type="EMBL" id="XFO75399.1"/>
    </source>
</evidence>
<evidence type="ECO:0000313" key="3">
    <source>
        <dbReference type="Proteomes" id="UP000216052"/>
    </source>
</evidence>
<evidence type="ECO:0000256" key="1">
    <source>
        <dbReference type="SAM" id="Coils"/>
    </source>
</evidence>
<dbReference type="RefSeq" id="WP_093793389.1">
    <property type="nucleotide sequence ID" value="NZ_CP155571.1"/>
</dbReference>
<evidence type="ECO:0008006" key="4">
    <source>
        <dbReference type="Google" id="ProtNLM"/>
    </source>
</evidence>
<name>A0ABZ3JAD1_SPOA4</name>
<accession>A0ABZ3JAD1</accession>
<keyword evidence="1" id="KW-0175">Coiled coil</keyword>
<proteinExistence type="predicted"/>
<gene>
    <name evidence="2" type="ORF">SPACI_055190</name>
</gene>
<reference evidence="2" key="1">
    <citation type="submission" date="2024-05" db="EMBL/GenBank/DDBJ databases">
        <title>Isolation and characterization of Sporomusa carbonis sp. nov., a carboxydotrophic hydrogenogen in the genus of Sporomusa isolated from a charcoal burning pile.</title>
        <authorList>
            <person name="Boeer T."/>
            <person name="Rosenbaum F."/>
            <person name="Eysell L."/>
            <person name="Mueller V."/>
            <person name="Daniel R."/>
            <person name="Poehlein A."/>
        </authorList>
    </citation>
    <scope>NUCLEOTIDE SEQUENCE [LARGE SCALE GENOMIC DNA]</scope>
    <source>
        <strain evidence="2">DSM 3132</strain>
    </source>
</reference>
<dbReference type="Proteomes" id="UP000216052">
    <property type="component" value="Chromosome"/>
</dbReference>
<keyword evidence="3" id="KW-1185">Reference proteome</keyword>